<feature type="domain" description="ChsH2 rubredoxin-like zinc ribbon" evidence="1">
    <location>
        <begin position="16"/>
        <end position="47"/>
    </location>
</feature>
<dbReference type="KEGG" id="ptx:ABW99_04300"/>
<evidence type="ECO:0000259" key="1">
    <source>
        <dbReference type="Pfam" id="PF12172"/>
    </source>
</evidence>
<dbReference type="PATRIC" id="fig|445709.3.peg.921"/>
<evidence type="ECO:0000313" key="3">
    <source>
        <dbReference type="Proteomes" id="UP000036700"/>
    </source>
</evidence>
<dbReference type="PANTHER" id="PTHR34075">
    <property type="entry name" value="BLR3430 PROTEIN"/>
    <property type="match status" value="1"/>
</dbReference>
<dbReference type="InterPro" id="IPR052513">
    <property type="entry name" value="Thioester_dehydratase-like"/>
</dbReference>
<dbReference type="RefSeq" id="WP_047213185.1">
    <property type="nucleotide sequence ID" value="NZ_CP011568.3"/>
</dbReference>
<gene>
    <name evidence="2" type="ORF">ABW99_04300</name>
</gene>
<dbReference type="EMBL" id="CP011568">
    <property type="protein sequence ID" value="AKJ67560.1"/>
    <property type="molecule type" value="Genomic_DNA"/>
</dbReference>
<dbReference type="PANTHER" id="PTHR34075:SF5">
    <property type="entry name" value="BLR3430 PROTEIN"/>
    <property type="match status" value="1"/>
</dbReference>
<dbReference type="InterPro" id="IPR022002">
    <property type="entry name" value="ChsH2_Znr"/>
</dbReference>
<accession>A0A0G3EKT7</accession>
<dbReference type="SUPFAM" id="SSF50249">
    <property type="entry name" value="Nucleic acid-binding proteins"/>
    <property type="match status" value="1"/>
</dbReference>
<organism evidence="2 3">
    <name type="scientific">Pandoraea thiooxydans</name>
    <dbReference type="NCBI Taxonomy" id="445709"/>
    <lineage>
        <taxon>Bacteria</taxon>
        <taxon>Pseudomonadati</taxon>
        <taxon>Pseudomonadota</taxon>
        <taxon>Betaproteobacteria</taxon>
        <taxon>Burkholderiales</taxon>
        <taxon>Burkholderiaceae</taxon>
        <taxon>Pandoraea</taxon>
    </lineage>
</organism>
<dbReference type="Proteomes" id="UP000036700">
    <property type="component" value="Chromosome"/>
</dbReference>
<dbReference type="STRING" id="445709.ABW99_04300"/>
<dbReference type="InterPro" id="IPR012340">
    <property type="entry name" value="NA-bd_OB-fold"/>
</dbReference>
<dbReference type="AlphaFoldDB" id="A0A0G3EKT7"/>
<proteinExistence type="predicted"/>
<dbReference type="Gene3D" id="6.10.30.10">
    <property type="match status" value="1"/>
</dbReference>
<protein>
    <recommendedName>
        <fullName evidence="1">ChsH2 rubredoxin-like zinc ribbon domain-containing protein</fullName>
    </recommendedName>
</protein>
<dbReference type="OrthoDB" id="5514845at2"/>
<name>A0A0G3EKT7_9BURK</name>
<evidence type="ECO:0000313" key="2">
    <source>
        <dbReference type="EMBL" id="AKJ67560.1"/>
    </source>
</evidence>
<dbReference type="Pfam" id="PF12172">
    <property type="entry name" value="zf-ChsH2"/>
    <property type="match status" value="1"/>
</dbReference>
<sequence>MQNATEQPNTIRSYYEGLANGVFRAIACKSCGRYTFPPTGCCEHCGSWNVEPAELSGEATLLFATHNITPACHPRFEKIAPYVYGHLQLKEGPIVQAIVVGVKATPQDLRELFERGPVPAKAETLQMDDLPVLAFRVTG</sequence>
<keyword evidence="3" id="KW-1185">Reference proteome</keyword>
<reference evidence="3" key="1">
    <citation type="submission" date="2015-06" db="EMBL/GenBank/DDBJ databases">
        <authorList>
            <person name="Lim Y.L."/>
            <person name="Ee R."/>
            <person name="Yong D."/>
            <person name="How K.Y."/>
            <person name="Yin W.F."/>
            <person name="Chan K.G."/>
        </authorList>
    </citation>
    <scope>NUCLEOTIDE SEQUENCE [LARGE SCALE GENOMIC DNA]</scope>
    <source>
        <strain evidence="3">DSM 25325</strain>
    </source>
</reference>